<keyword evidence="4" id="KW-0410">Iron transport</keyword>
<dbReference type="EMBL" id="SIHO01000001">
    <property type="protein sequence ID" value="TFU05592.1"/>
    <property type="molecule type" value="Genomic_DNA"/>
</dbReference>
<organism evidence="16 17">
    <name type="scientific">Glacieibacterium arshaanense</name>
    <dbReference type="NCBI Taxonomy" id="2511025"/>
    <lineage>
        <taxon>Bacteria</taxon>
        <taxon>Pseudomonadati</taxon>
        <taxon>Pseudomonadota</taxon>
        <taxon>Alphaproteobacteria</taxon>
        <taxon>Sphingomonadales</taxon>
        <taxon>Sphingosinicellaceae</taxon>
        <taxon>Glacieibacterium</taxon>
    </lineage>
</organism>
<dbReference type="PANTHER" id="PTHR32552:SF81">
    <property type="entry name" value="TONB-DEPENDENT OUTER MEMBRANE RECEPTOR"/>
    <property type="match status" value="1"/>
</dbReference>
<evidence type="ECO:0000256" key="8">
    <source>
        <dbReference type="ARBA" id="ARBA00023077"/>
    </source>
</evidence>
<dbReference type="SUPFAM" id="SSF56935">
    <property type="entry name" value="Porins"/>
    <property type="match status" value="1"/>
</dbReference>
<evidence type="ECO:0000256" key="1">
    <source>
        <dbReference type="ARBA" id="ARBA00004571"/>
    </source>
</evidence>
<gene>
    <name evidence="16" type="ORF">EUV02_00695</name>
</gene>
<dbReference type="PROSITE" id="PS52016">
    <property type="entry name" value="TONB_DEPENDENT_REC_3"/>
    <property type="match status" value="1"/>
</dbReference>
<dbReference type="AlphaFoldDB" id="A0A4Y9EQ64"/>
<dbReference type="GO" id="GO:0009279">
    <property type="term" value="C:cell outer membrane"/>
    <property type="evidence" value="ECO:0007669"/>
    <property type="project" value="UniProtKB-SubCell"/>
</dbReference>
<accession>A0A4Y9EQ64</accession>
<feature type="chain" id="PRO_5021471781" evidence="13">
    <location>
        <begin position="23"/>
        <end position="785"/>
    </location>
</feature>
<evidence type="ECO:0000313" key="17">
    <source>
        <dbReference type="Proteomes" id="UP000297737"/>
    </source>
</evidence>
<evidence type="ECO:0000313" key="16">
    <source>
        <dbReference type="EMBL" id="TFU05592.1"/>
    </source>
</evidence>
<dbReference type="Pfam" id="PF07715">
    <property type="entry name" value="Plug"/>
    <property type="match status" value="1"/>
</dbReference>
<dbReference type="InterPro" id="IPR000531">
    <property type="entry name" value="Beta-barrel_TonB"/>
</dbReference>
<evidence type="ECO:0000256" key="9">
    <source>
        <dbReference type="ARBA" id="ARBA00023136"/>
    </source>
</evidence>
<dbReference type="InterPro" id="IPR036942">
    <property type="entry name" value="Beta-barrel_TonB_sf"/>
</dbReference>
<dbReference type="GO" id="GO:0006826">
    <property type="term" value="P:iron ion transport"/>
    <property type="evidence" value="ECO:0007669"/>
    <property type="project" value="UniProtKB-KW"/>
</dbReference>
<evidence type="ECO:0000256" key="6">
    <source>
        <dbReference type="ARBA" id="ARBA00023004"/>
    </source>
</evidence>
<evidence type="ECO:0000256" key="2">
    <source>
        <dbReference type="ARBA" id="ARBA00022448"/>
    </source>
</evidence>
<evidence type="ECO:0000256" key="11">
    <source>
        <dbReference type="PROSITE-ProRule" id="PRU01360"/>
    </source>
</evidence>
<keyword evidence="8 12" id="KW-0798">TonB box</keyword>
<dbReference type="Proteomes" id="UP000297737">
    <property type="component" value="Unassembled WGS sequence"/>
</dbReference>
<dbReference type="InterPro" id="IPR012910">
    <property type="entry name" value="Plug_dom"/>
</dbReference>
<evidence type="ECO:0000259" key="15">
    <source>
        <dbReference type="Pfam" id="PF07715"/>
    </source>
</evidence>
<comment type="subcellular location">
    <subcellularLocation>
        <location evidence="1 11">Cell outer membrane</location>
        <topology evidence="1 11">Multi-pass membrane protein</topology>
    </subcellularLocation>
</comment>
<keyword evidence="7" id="KW-0406">Ion transport</keyword>
<keyword evidence="13" id="KW-0732">Signal</keyword>
<comment type="similarity">
    <text evidence="11 12">Belongs to the TonB-dependent receptor family.</text>
</comment>
<feature type="signal peptide" evidence="13">
    <location>
        <begin position="1"/>
        <end position="22"/>
    </location>
</feature>
<evidence type="ECO:0000256" key="5">
    <source>
        <dbReference type="ARBA" id="ARBA00022692"/>
    </source>
</evidence>
<proteinExistence type="inferred from homology"/>
<evidence type="ECO:0000256" key="10">
    <source>
        <dbReference type="ARBA" id="ARBA00023237"/>
    </source>
</evidence>
<reference evidence="16 17" key="1">
    <citation type="submission" date="2019-02" db="EMBL/GenBank/DDBJ databases">
        <title>Polymorphobacter sp. isolated from the lake at the Tibet of China.</title>
        <authorList>
            <person name="Li A."/>
        </authorList>
    </citation>
    <scope>NUCLEOTIDE SEQUENCE [LARGE SCALE GENOMIC DNA]</scope>
    <source>
        <strain evidence="16 17">DJ1R-1</strain>
    </source>
</reference>
<keyword evidence="16" id="KW-0675">Receptor</keyword>
<dbReference type="Gene3D" id="2.40.170.20">
    <property type="entry name" value="TonB-dependent receptor, beta-barrel domain"/>
    <property type="match status" value="1"/>
</dbReference>
<keyword evidence="2 11" id="KW-0813">Transport</keyword>
<comment type="caution">
    <text evidence="16">The sequence shown here is derived from an EMBL/GenBank/DDBJ whole genome shotgun (WGS) entry which is preliminary data.</text>
</comment>
<keyword evidence="10 11" id="KW-0998">Cell outer membrane</keyword>
<evidence type="ECO:0000256" key="7">
    <source>
        <dbReference type="ARBA" id="ARBA00023065"/>
    </source>
</evidence>
<keyword evidence="6" id="KW-0408">Iron</keyword>
<keyword evidence="17" id="KW-1185">Reference proteome</keyword>
<evidence type="ECO:0000256" key="4">
    <source>
        <dbReference type="ARBA" id="ARBA00022496"/>
    </source>
</evidence>
<evidence type="ECO:0000259" key="14">
    <source>
        <dbReference type="Pfam" id="PF00593"/>
    </source>
</evidence>
<feature type="domain" description="TonB-dependent receptor-like beta-barrel" evidence="14">
    <location>
        <begin position="301"/>
        <end position="747"/>
    </location>
</feature>
<dbReference type="RefSeq" id="WP_135244317.1">
    <property type="nucleotide sequence ID" value="NZ_SIHO01000001.1"/>
</dbReference>
<keyword evidence="9 11" id="KW-0472">Membrane</keyword>
<dbReference type="OrthoDB" id="9760333at2"/>
<dbReference type="InterPro" id="IPR039426">
    <property type="entry name" value="TonB-dep_rcpt-like"/>
</dbReference>
<dbReference type="Pfam" id="PF00593">
    <property type="entry name" value="TonB_dep_Rec_b-barrel"/>
    <property type="match status" value="1"/>
</dbReference>
<protein>
    <submittedName>
        <fullName evidence="16">TonB-dependent receptor</fullName>
    </submittedName>
</protein>
<dbReference type="PANTHER" id="PTHR32552">
    <property type="entry name" value="FERRICHROME IRON RECEPTOR-RELATED"/>
    <property type="match status" value="1"/>
</dbReference>
<keyword evidence="3 11" id="KW-1134">Transmembrane beta strand</keyword>
<name>A0A4Y9EQ64_9SPHN</name>
<evidence type="ECO:0000256" key="12">
    <source>
        <dbReference type="RuleBase" id="RU003357"/>
    </source>
</evidence>
<keyword evidence="5 11" id="KW-0812">Transmembrane</keyword>
<evidence type="ECO:0000256" key="3">
    <source>
        <dbReference type="ARBA" id="ARBA00022452"/>
    </source>
</evidence>
<feature type="domain" description="TonB-dependent receptor plug" evidence="15">
    <location>
        <begin position="61"/>
        <end position="169"/>
    </location>
</feature>
<sequence length="785" mass="83068">MNRSIMLASTALLALTALPALAQSTVANAPKNVNVQDAQETADADDPDAIIVTAQKRAQKLQDVPVAVSLVTGDQIRDLGGVNIANVQYLVPVLNFRQSGTSLNQSLFLRGVGTINFSIAAEPSVAVVLDGVVLSRAGEGFGDLYDVERIEALPGPQGTLFGKNASAGVVQIISQRPTRNLSGYVEGSYYSQNEWRGRATLNYPITDKLLTRVTGFYGQYDGNIENVAANVQSTVNGYKHYGIRGMAEYQASDDVSLLLIADYRKAEDDCCAEVIATTPVGITAGALPGVTIQGNKTRQIEQNLVTATNETSWGVSLEADIALGNNTLTSITAYRSWDNQEIRDGDFLSQPYVGVAQLHDNGPQTGTTFSQELRIASPSGVPLEWTAGAYYSRSVSERTFTRSDIVCSATTLPAISPGLFPCSTAPGVSTVTFPTGTANFGSTISNIAAFGQATWNINTRFRAIGGLRLTLDNLDVFHGRDTTLSGPGINPSGPVVGGVTYSIAYPWPGSTSSSNLSGKVGLQYDIVPESTAYATYSRGYKGPAYNIFFNLTATGIGAIEPETVNAFELGLKNSLFGGKMALNLAAWYAKYYNYQANNPDLVAGVVVTRLTNAGNVSTQGASLDLIWRPTTNLSFSGGVAYTDAQVDQFKVPPGGNPAAVVPSGTQLPNAPTWKMTLGGNYTIETGGFANVNLGFQSAYQSSQLSQLDPSAAVRAATTIPAYGILDLTAGLASPDGRWSLLGTVKNVFDQSFTASITTGGPGGSLRYIIPREADRYWGLTARVGF</sequence>
<evidence type="ECO:0000256" key="13">
    <source>
        <dbReference type="SAM" id="SignalP"/>
    </source>
</evidence>